<feature type="coiled-coil region" evidence="1">
    <location>
        <begin position="22"/>
        <end position="49"/>
    </location>
</feature>
<sequence length="1138" mass="130976">MEQLQFLQHESPLKEEKSTPELTILSRRQAELEAANDRLQHTAQNFSLEWKTFFGYAMKIKQQRTTDVSTSSIASEKDLEDILLKTQGGLVLLRELHDRRHHQWKEVAKRYGYQHEAITDNVLNKHDSDRPSQPQWFQTLVSKLSKLNQQVAATAHCAVKRSQLVASRDRTQGMLKHQPSLLKQRAHALDTCHRLQHVLDSSADNDPPSTITDCVRVEDVNMLMQFNYMKHQQAVVLERFCIRLKWLPVSHRFHLRQRMLALSHQQKAKNTPRSNASTAYRNSKNHLQCPLFMISTAHFAAELKVLALKYALSIPDGVDVKNKSSTEEFHTFRQGADGLLASVVGTFPSDNAINSDANVEMNLDPLVHSYTGNSRWEMIQRGFLGNCEPGQERTEETLITLRNNHKIDSLLANEWELLSLDDLEYLRARLEALSRAHMNRAQVDIAVTGSVLENKHLDQAIEEAIDDDDQSNEDGQRNLSSSWNPDALYSLYVLRVASCRAKRLSLLRLLNYLHFVQLSQVNSLSNSSSGGRSSKSAEGSRINPWIATKCEKTGDYIVICSPNTEDDNIDDNTDNKGNPEFTFAAARRDLEVLELQMLRMASIFIFKQEYNSLPSPRKHTNDRCVNDHDSDSIVMTIDRLEVLRDIYDCEVVFHQAKVQLVENLLEIGLQFAPRMQDVIELGFVAPEMEAEPFTDILLPLLQRRPNIDFSHAYFFESYATETILLELQTSLIQQIEQYFERLEWCALQDFAFGEHDDNDNDRRQWVCRQILGKRSLIQLYSHQNELVRVADEKWFSCTSVGEFHALQHALLEQTLVTWSLIIKLELPGRSMRCLERTSGDLLIGNGWQLVLRPQLLSDICQTLHEQTNEPRPLIEYLHKSVELENWRHSLGKSVYEAHLLERIHHFHFDFVKYAAALDSVLGGEQARHLAFFFDFGECDRTRSLQPFAMELEMATSHTSNTMSASRPTCLHSDDKRPISEWLHAHLSSSQRLVEDFGKSDDVDKQLKKIGTWRRSLSQLQQQYVSYLRVNVSYQDAVGADVFEFAASYPYVCLANTLIPESSDLSDGVSMDFNTVRTKYAKEIADKMAEEMRTSCFPYWKKLENLKQQLHERFATTQDQNHSTIQPEFQLQDMLVENF</sequence>
<keyword evidence="4" id="KW-1185">Reference proteome</keyword>
<evidence type="ECO:0000256" key="1">
    <source>
        <dbReference type="SAM" id="Coils"/>
    </source>
</evidence>
<keyword evidence="1" id="KW-0175">Coiled coil</keyword>
<dbReference type="AlphaFoldDB" id="A0A2P4YU10"/>
<dbReference type="PANTHER" id="PTHR33331">
    <property type="entry name" value="COILED-COIL DOMAIN-CONTAINING PROTEIN 162"/>
    <property type="match status" value="1"/>
</dbReference>
<proteinExistence type="predicted"/>
<accession>A0A2P4YU10</accession>
<reference evidence="3 4" key="1">
    <citation type="journal article" date="2017" name="Genome Biol. Evol.">
        <title>Phytophthora megakarya and P. palmivora, closely related causal agents of cacao black pod rot, underwent increases in genome sizes and gene numbers by different mechanisms.</title>
        <authorList>
            <person name="Ali S.S."/>
            <person name="Shao J."/>
            <person name="Lary D.J."/>
            <person name="Kronmiller B."/>
            <person name="Shen D."/>
            <person name="Strem M.D."/>
            <person name="Amoako-Attah I."/>
            <person name="Akrofi A.Y."/>
            <person name="Begoude B.A."/>
            <person name="Ten Hoopen G.M."/>
            <person name="Coulibaly K."/>
            <person name="Kebe B.I."/>
            <person name="Melnick R.L."/>
            <person name="Guiltinan M.J."/>
            <person name="Tyler B.M."/>
            <person name="Meinhardt L.W."/>
            <person name="Bailey B.A."/>
        </authorList>
    </citation>
    <scope>NUCLEOTIDE SEQUENCE [LARGE SCALE GENOMIC DNA]</scope>
    <source>
        <strain evidence="4">sbr112.9</strain>
    </source>
</reference>
<dbReference type="InterPro" id="IPR040401">
    <property type="entry name" value="CCDC162"/>
</dbReference>
<dbReference type="OrthoDB" id="76966at2759"/>
<dbReference type="Proteomes" id="UP000237271">
    <property type="component" value="Unassembled WGS sequence"/>
</dbReference>
<organism evidence="3 4">
    <name type="scientific">Phytophthora palmivora</name>
    <dbReference type="NCBI Taxonomy" id="4796"/>
    <lineage>
        <taxon>Eukaryota</taxon>
        <taxon>Sar</taxon>
        <taxon>Stramenopiles</taxon>
        <taxon>Oomycota</taxon>
        <taxon>Peronosporomycetes</taxon>
        <taxon>Peronosporales</taxon>
        <taxon>Peronosporaceae</taxon>
        <taxon>Phytophthora</taxon>
    </lineage>
</organism>
<evidence type="ECO:0000313" key="3">
    <source>
        <dbReference type="EMBL" id="POM81290.1"/>
    </source>
</evidence>
<protein>
    <submittedName>
        <fullName evidence="3">Uncharacterized protein</fullName>
    </submittedName>
</protein>
<dbReference type="EMBL" id="NCKW01000115">
    <property type="protein sequence ID" value="POM81290.1"/>
    <property type="molecule type" value="Genomic_DNA"/>
</dbReference>
<evidence type="ECO:0000313" key="4">
    <source>
        <dbReference type="Proteomes" id="UP000237271"/>
    </source>
</evidence>
<gene>
    <name evidence="3" type="ORF">PHPALM_762</name>
</gene>
<name>A0A2P4YU10_9STRA</name>
<dbReference type="PANTHER" id="PTHR33331:SF13">
    <property type="entry name" value="COILED-COIL DOMAIN CONTAINING 162"/>
    <property type="match status" value="1"/>
</dbReference>
<evidence type="ECO:0000256" key="2">
    <source>
        <dbReference type="SAM" id="MobiDB-lite"/>
    </source>
</evidence>
<feature type="region of interest" description="Disordered" evidence="2">
    <location>
        <begin position="1"/>
        <end position="20"/>
    </location>
</feature>
<comment type="caution">
    <text evidence="3">The sequence shown here is derived from an EMBL/GenBank/DDBJ whole genome shotgun (WGS) entry which is preliminary data.</text>
</comment>